<name>A0AAV3ZMU8_9GAST</name>
<comment type="caution">
    <text evidence="2">The sequence shown here is derived from an EMBL/GenBank/DDBJ whole genome shotgun (WGS) entry which is preliminary data.</text>
</comment>
<dbReference type="EMBL" id="BLXT01002742">
    <property type="protein sequence ID" value="GFN97290.1"/>
    <property type="molecule type" value="Genomic_DNA"/>
</dbReference>
<keyword evidence="3" id="KW-1185">Reference proteome</keyword>
<organism evidence="2 3">
    <name type="scientific">Plakobranchus ocellatus</name>
    <dbReference type="NCBI Taxonomy" id="259542"/>
    <lineage>
        <taxon>Eukaryota</taxon>
        <taxon>Metazoa</taxon>
        <taxon>Spiralia</taxon>
        <taxon>Lophotrochozoa</taxon>
        <taxon>Mollusca</taxon>
        <taxon>Gastropoda</taxon>
        <taxon>Heterobranchia</taxon>
        <taxon>Euthyneura</taxon>
        <taxon>Panpulmonata</taxon>
        <taxon>Sacoglossa</taxon>
        <taxon>Placobranchoidea</taxon>
        <taxon>Plakobranchidae</taxon>
        <taxon>Plakobranchus</taxon>
    </lineage>
</organism>
<feature type="compositionally biased region" description="Polar residues" evidence="1">
    <location>
        <begin position="19"/>
        <end position="35"/>
    </location>
</feature>
<feature type="region of interest" description="Disordered" evidence="1">
    <location>
        <begin position="1"/>
        <end position="43"/>
    </location>
</feature>
<sequence length="75" mass="8124">MAWLSELSGNKPAVPADDSSGTTVSARVYSGTQPGLSRPLRRGHKGEWANVTGTIFAWPSPDPAHSLPVWQHHYT</sequence>
<evidence type="ECO:0000313" key="2">
    <source>
        <dbReference type="EMBL" id="GFN97290.1"/>
    </source>
</evidence>
<dbReference type="AlphaFoldDB" id="A0AAV3ZMU8"/>
<proteinExistence type="predicted"/>
<dbReference type="Proteomes" id="UP000735302">
    <property type="component" value="Unassembled WGS sequence"/>
</dbReference>
<reference evidence="2 3" key="1">
    <citation type="journal article" date="2021" name="Elife">
        <title>Chloroplast acquisition without the gene transfer in kleptoplastic sea slugs, Plakobranchus ocellatus.</title>
        <authorList>
            <person name="Maeda T."/>
            <person name="Takahashi S."/>
            <person name="Yoshida T."/>
            <person name="Shimamura S."/>
            <person name="Takaki Y."/>
            <person name="Nagai Y."/>
            <person name="Toyoda A."/>
            <person name="Suzuki Y."/>
            <person name="Arimoto A."/>
            <person name="Ishii H."/>
            <person name="Satoh N."/>
            <person name="Nishiyama T."/>
            <person name="Hasebe M."/>
            <person name="Maruyama T."/>
            <person name="Minagawa J."/>
            <person name="Obokata J."/>
            <person name="Shigenobu S."/>
        </authorList>
    </citation>
    <scope>NUCLEOTIDE SEQUENCE [LARGE SCALE GENOMIC DNA]</scope>
</reference>
<accession>A0AAV3ZMU8</accession>
<evidence type="ECO:0000313" key="3">
    <source>
        <dbReference type="Proteomes" id="UP000735302"/>
    </source>
</evidence>
<protein>
    <submittedName>
        <fullName evidence="2">Uncharacterized protein</fullName>
    </submittedName>
</protein>
<evidence type="ECO:0000256" key="1">
    <source>
        <dbReference type="SAM" id="MobiDB-lite"/>
    </source>
</evidence>
<gene>
    <name evidence="2" type="ORF">PoB_002379600</name>
</gene>